<sequence>MKQLMYKSMAVLALLINVGLYAQKQTKKIKEVFNVDKNAVLDLDTNNADIEFDTWNKNVIQIEATIEVEGMTADEAEKYFIRNKMDILGNSSKVTVSTGGNKFFSKTTSFANAYPVHFNTSNFPARVSFDMDTIRVDSIVLDFDLKDVKFADFDYEEYQKGGKEYIQKWQKEFQKDMGAKNEAEIKKWVAEVKKKAEITQKQAKIIREKHKEIAEKHKLIAEKVKAKVLKAQQNGDVFYMDSNEFYTSPNTFYISKGGDTKSLKVKKTIKIKMPKSATIKMDVRHGKVKLAENTTNINANLSYASLLATTINGDKTYVNASYSPVYVSNWNVGQLKTSYTKAIDLKTVNELTLSAVSSNITINELLKSAFITNDFGDVEINSVSSSFEDLDVTITNGNLNASLPKSSYSIYVKGKSSKVALPVGLSVNKSVNQNIIVHKGFNASNNTKKSVNINASYSDVVLK</sequence>
<proteinExistence type="predicted"/>
<dbReference type="Proteomes" id="UP000019275">
    <property type="component" value="Unassembled WGS sequence"/>
</dbReference>
<feature type="signal peptide" evidence="1">
    <location>
        <begin position="1"/>
        <end position="22"/>
    </location>
</feature>
<feature type="chain" id="PRO_5045866287" description="Adhesin domain-containing protein" evidence="1">
    <location>
        <begin position="23"/>
        <end position="463"/>
    </location>
</feature>
<dbReference type="EMBL" id="ARZX01000032">
    <property type="protein sequence ID" value="EWH10692.1"/>
    <property type="molecule type" value="Genomic_DNA"/>
</dbReference>
<dbReference type="RefSeq" id="WP_034647097.1">
    <property type="nucleotide sequence ID" value="NZ_ARZX01000032.1"/>
</dbReference>
<comment type="caution">
    <text evidence="2">The sequence shown here is derived from an EMBL/GenBank/DDBJ whole genome shotgun (WGS) entry which is preliminary data.</text>
</comment>
<organism evidence="2 3">
    <name type="scientific">Cellulophaga geojensis KL-A</name>
    <dbReference type="NCBI Taxonomy" id="1328323"/>
    <lineage>
        <taxon>Bacteria</taxon>
        <taxon>Pseudomonadati</taxon>
        <taxon>Bacteroidota</taxon>
        <taxon>Flavobacteriia</taxon>
        <taxon>Flavobacteriales</taxon>
        <taxon>Flavobacteriaceae</taxon>
        <taxon>Cellulophaga</taxon>
    </lineage>
</organism>
<keyword evidence="1" id="KW-0732">Signal</keyword>
<evidence type="ECO:0008006" key="4">
    <source>
        <dbReference type="Google" id="ProtNLM"/>
    </source>
</evidence>
<name>A0ABP3B2Q6_9FLAO</name>
<protein>
    <recommendedName>
        <fullName evidence="4">Adhesin domain-containing protein</fullName>
    </recommendedName>
</protein>
<reference evidence="2 3" key="1">
    <citation type="journal article" date="2014" name="Genome Announc.">
        <title>Draft Genome Sequence of the Carrageenan-Degrading Bacterium Cellulophaga sp. Strain KL-A, Isolated from Decaying Marine Algae.</title>
        <authorList>
            <person name="Shan D."/>
            <person name="Ying J."/>
            <person name="Li X."/>
            <person name="Gao Z."/>
            <person name="Wei G."/>
            <person name="Shao Z."/>
        </authorList>
    </citation>
    <scope>NUCLEOTIDE SEQUENCE [LARGE SCALE GENOMIC DNA]</scope>
    <source>
        <strain evidence="2 3">KL-A</strain>
    </source>
</reference>
<evidence type="ECO:0000313" key="3">
    <source>
        <dbReference type="Proteomes" id="UP000019275"/>
    </source>
</evidence>
<gene>
    <name evidence="2" type="ORF">KLA_16447</name>
</gene>
<evidence type="ECO:0000313" key="2">
    <source>
        <dbReference type="EMBL" id="EWH10692.1"/>
    </source>
</evidence>
<accession>A0ABP3B2Q6</accession>
<keyword evidence="3" id="KW-1185">Reference proteome</keyword>
<evidence type="ECO:0000256" key="1">
    <source>
        <dbReference type="SAM" id="SignalP"/>
    </source>
</evidence>